<keyword evidence="2" id="KW-0805">Transcription regulation</keyword>
<dbReference type="GO" id="GO:0003677">
    <property type="term" value="F:DNA binding"/>
    <property type="evidence" value="ECO:0007669"/>
    <property type="project" value="UniProtKB-KW"/>
</dbReference>
<keyword evidence="7" id="KW-1185">Reference proteome</keyword>
<dbReference type="InterPro" id="IPR046335">
    <property type="entry name" value="LacI/GalR-like_sensor"/>
</dbReference>
<evidence type="ECO:0000256" key="1">
    <source>
        <dbReference type="ARBA" id="ARBA00022491"/>
    </source>
</evidence>
<dbReference type="Pfam" id="PF13377">
    <property type="entry name" value="Peripla_BP_3"/>
    <property type="match status" value="1"/>
</dbReference>
<reference evidence="7" key="1">
    <citation type="journal article" date="2019" name="Int. J. Syst. Evol. Microbiol.">
        <title>The Global Catalogue of Microorganisms (GCM) 10K type strain sequencing project: providing services to taxonomists for standard genome sequencing and annotation.</title>
        <authorList>
            <consortium name="The Broad Institute Genomics Platform"/>
            <consortium name="The Broad Institute Genome Sequencing Center for Infectious Disease"/>
            <person name="Wu L."/>
            <person name="Ma J."/>
        </authorList>
    </citation>
    <scope>NUCLEOTIDE SEQUENCE [LARGE SCALE GENOMIC DNA]</scope>
    <source>
        <strain evidence="7">KCTC 42143</strain>
    </source>
</reference>
<protein>
    <submittedName>
        <fullName evidence="6">LacI family DNA-binding transcriptional regulator</fullName>
    </submittedName>
</protein>
<dbReference type="EMBL" id="JBHUFF010000002">
    <property type="protein sequence ID" value="MFD1798293.1"/>
    <property type="molecule type" value="Genomic_DNA"/>
</dbReference>
<dbReference type="InterPro" id="IPR028082">
    <property type="entry name" value="Peripla_BP_I"/>
</dbReference>
<dbReference type="SUPFAM" id="SSF47413">
    <property type="entry name" value="lambda repressor-like DNA-binding domains"/>
    <property type="match status" value="1"/>
</dbReference>
<evidence type="ECO:0000313" key="6">
    <source>
        <dbReference type="EMBL" id="MFD1798293.1"/>
    </source>
</evidence>
<dbReference type="Pfam" id="PF00356">
    <property type="entry name" value="LacI"/>
    <property type="match status" value="1"/>
</dbReference>
<proteinExistence type="predicted"/>
<dbReference type="PANTHER" id="PTHR30146">
    <property type="entry name" value="LACI-RELATED TRANSCRIPTIONAL REPRESSOR"/>
    <property type="match status" value="1"/>
</dbReference>
<keyword evidence="1" id="KW-0678">Repressor</keyword>
<evidence type="ECO:0000259" key="5">
    <source>
        <dbReference type="PROSITE" id="PS50932"/>
    </source>
</evidence>
<keyword evidence="3 6" id="KW-0238">DNA-binding</keyword>
<dbReference type="Proteomes" id="UP001597285">
    <property type="component" value="Unassembled WGS sequence"/>
</dbReference>
<gene>
    <name evidence="6" type="ORF">ACFSBK_00245</name>
</gene>
<dbReference type="Gene3D" id="1.10.260.40">
    <property type="entry name" value="lambda repressor-like DNA-binding domains"/>
    <property type="match status" value="1"/>
</dbReference>
<dbReference type="PRINTS" id="PR00036">
    <property type="entry name" value="HTHLACI"/>
</dbReference>
<evidence type="ECO:0000256" key="2">
    <source>
        <dbReference type="ARBA" id="ARBA00023015"/>
    </source>
</evidence>
<dbReference type="CDD" id="cd01392">
    <property type="entry name" value="HTH_LacI"/>
    <property type="match status" value="1"/>
</dbReference>
<accession>A0ABW4NJL3</accession>
<dbReference type="RefSeq" id="WP_231726768.1">
    <property type="nucleotide sequence ID" value="NZ_JBHSQC010000011.1"/>
</dbReference>
<feature type="domain" description="HTH lacI-type" evidence="5">
    <location>
        <begin position="17"/>
        <end position="71"/>
    </location>
</feature>
<dbReference type="PANTHER" id="PTHR30146:SF95">
    <property type="entry name" value="RIBOSE OPERON REPRESSOR"/>
    <property type="match status" value="1"/>
</dbReference>
<dbReference type="Gene3D" id="3.40.50.2300">
    <property type="match status" value="2"/>
</dbReference>
<dbReference type="InterPro" id="IPR000843">
    <property type="entry name" value="HTH_LacI"/>
</dbReference>
<comment type="caution">
    <text evidence="6">The sequence shown here is derived from an EMBL/GenBank/DDBJ whole genome shotgun (WGS) entry which is preliminary data.</text>
</comment>
<evidence type="ECO:0000313" key="7">
    <source>
        <dbReference type="Proteomes" id="UP001597285"/>
    </source>
</evidence>
<sequence>MSKRLLNESEGTMKKQLSIKDIAKLSNVSTATVSRVLNDNGRFSKETREKVLAVVKEFGYSTNSVAKTLREQKSNTIGMIVPDISNEFFSSLITQIESYFFDKGISTIICNTNKDAEKEKAYLKSLDAKLIDGLICISGQEEIDETQLSRDIPIVCIDRKPKVSSNIAIVGSDHSEGGYTATKFLIDKGCKRILLLTKDNNTTSSNDRIAGYEKALKDSHLQVDSDLIVRASSKKMSKFETAQKSIEEVLSKGLKFDGIFATNDWLAYGAVQTLEKNKISVPDEVKVVGFDDDSISKYTSPSITTIHQDVTGIAEKSADILYQLMSKPDMQINKRYINVATKLIERETT</sequence>
<dbReference type="CDD" id="cd06291">
    <property type="entry name" value="PBP1_Qymf-like"/>
    <property type="match status" value="1"/>
</dbReference>
<name>A0ABW4NJL3_9LACT</name>
<dbReference type="PROSITE" id="PS50932">
    <property type="entry name" value="HTH_LACI_2"/>
    <property type="match status" value="1"/>
</dbReference>
<dbReference type="SMART" id="SM00354">
    <property type="entry name" value="HTH_LACI"/>
    <property type="match status" value="1"/>
</dbReference>
<evidence type="ECO:0000256" key="3">
    <source>
        <dbReference type="ARBA" id="ARBA00023125"/>
    </source>
</evidence>
<dbReference type="PROSITE" id="PS00356">
    <property type="entry name" value="HTH_LACI_1"/>
    <property type="match status" value="1"/>
</dbReference>
<dbReference type="SUPFAM" id="SSF53822">
    <property type="entry name" value="Periplasmic binding protein-like I"/>
    <property type="match status" value="1"/>
</dbReference>
<dbReference type="InterPro" id="IPR010982">
    <property type="entry name" value="Lambda_DNA-bd_dom_sf"/>
</dbReference>
<keyword evidence="4" id="KW-0804">Transcription</keyword>
<organism evidence="6 7">
    <name type="scientific">Carnobacterium antarcticum</name>
    <dbReference type="NCBI Taxonomy" id="2126436"/>
    <lineage>
        <taxon>Bacteria</taxon>
        <taxon>Bacillati</taxon>
        <taxon>Bacillota</taxon>
        <taxon>Bacilli</taxon>
        <taxon>Lactobacillales</taxon>
        <taxon>Carnobacteriaceae</taxon>
        <taxon>Carnobacterium</taxon>
    </lineage>
</organism>
<evidence type="ECO:0000256" key="4">
    <source>
        <dbReference type="ARBA" id="ARBA00023163"/>
    </source>
</evidence>